<organism evidence="5 6">
    <name type="scientific">Rhodotorula graminis (strain WP1)</name>
    <dbReference type="NCBI Taxonomy" id="578459"/>
    <lineage>
        <taxon>Eukaryota</taxon>
        <taxon>Fungi</taxon>
        <taxon>Dikarya</taxon>
        <taxon>Basidiomycota</taxon>
        <taxon>Pucciniomycotina</taxon>
        <taxon>Microbotryomycetes</taxon>
        <taxon>Sporidiobolales</taxon>
        <taxon>Sporidiobolaceae</taxon>
        <taxon>Rhodotorula</taxon>
    </lineage>
</organism>
<feature type="non-terminal residue" evidence="5">
    <location>
        <position position="1"/>
    </location>
</feature>
<feature type="domain" description="Prokaryotic-type class I peptide chain release factors" evidence="4">
    <location>
        <begin position="170"/>
        <end position="186"/>
    </location>
</feature>
<sequence length="307" mass="33850">ESDPDMRDLALADVPDATAALARMRQHLVSVLAPPSPTSSLSALVELKSGVGGSESSLFAAELLRMYQRVAARRGWTASVVESVSVEGMGTGDAYKEALLEVTGDGAFGYLRREAGVHRVQRVPATESKGRVHTSTVSIIVLPSESGNQSSQVDDSDLYDLKDVKIETMRSRGAGGQHVNRTESAIRLTHIPTGITVSMQDSRSQHENRSKAFRVLRARLLDRALQAEIDARRSLRRTQVRGADRSEKIRTYNFPQGRLTDHRIPMTVSALEEAMEGGEVLDHINRELEEREERERVEDILAGLEEP</sequence>
<name>A0A0P9GYV0_RHOGW</name>
<dbReference type="PANTHER" id="PTHR43804">
    <property type="entry name" value="LD18447P"/>
    <property type="match status" value="1"/>
</dbReference>
<dbReference type="GeneID" id="28972849"/>
<dbReference type="Pfam" id="PF03462">
    <property type="entry name" value="PCRF"/>
    <property type="match status" value="1"/>
</dbReference>
<keyword evidence="2" id="KW-0488">Methylation</keyword>
<dbReference type="InterPro" id="IPR005139">
    <property type="entry name" value="PCRF"/>
</dbReference>
<dbReference type="SMART" id="SM00937">
    <property type="entry name" value="PCRF"/>
    <property type="match status" value="1"/>
</dbReference>
<dbReference type="AlphaFoldDB" id="A0A0P9GYV0"/>
<dbReference type="GO" id="GO:0005739">
    <property type="term" value="C:mitochondrion"/>
    <property type="evidence" value="ECO:0007669"/>
    <property type="project" value="GOC"/>
</dbReference>
<dbReference type="OMA" id="DHRVGFK"/>
<dbReference type="InterPro" id="IPR050057">
    <property type="entry name" value="Prokaryotic/Mito_RF"/>
</dbReference>
<evidence type="ECO:0000259" key="4">
    <source>
        <dbReference type="PROSITE" id="PS00745"/>
    </source>
</evidence>
<dbReference type="SUPFAM" id="SSF75620">
    <property type="entry name" value="Release factor"/>
    <property type="match status" value="1"/>
</dbReference>
<dbReference type="OrthoDB" id="2019491at2759"/>
<dbReference type="InterPro" id="IPR045853">
    <property type="entry name" value="Pep_chain_release_fac_I_sf"/>
</dbReference>
<dbReference type="STRING" id="578459.A0A0P9GYV0"/>
<dbReference type="Proteomes" id="UP000053890">
    <property type="component" value="Unassembled WGS sequence"/>
</dbReference>
<evidence type="ECO:0000256" key="2">
    <source>
        <dbReference type="ARBA" id="ARBA00022481"/>
    </source>
</evidence>
<dbReference type="RefSeq" id="XP_018268605.1">
    <property type="nucleotide sequence ID" value="XM_018412400.1"/>
</dbReference>
<reference evidence="5 6" key="1">
    <citation type="journal article" date="2015" name="Front. Microbiol.">
        <title>Genome sequence of the plant growth promoting endophytic yeast Rhodotorula graminis WP1.</title>
        <authorList>
            <person name="Firrincieli A."/>
            <person name="Otillar R."/>
            <person name="Salamov A."/>
            <person name="Schmutz J."/>
            <person name="Khan Z."/>
            <person name="Redman R.S."/>
            <person name="Fleck N.D."/>
            <person name="Lindquist E."/>
            <person name="Grigoriev I.V."/>
            <person name="Doty S.L."/>
        </authorList>
    </citation>
    <scope>NUCLEOTIDE SEQUENCE [LARGE SCALE GENOMIC DNA]</scope>
    <source>
        <strain evidence="5 6">WP1</strain>
    </source>
</reference>
<accession>A0A0P9GYV0</accession>
<keyword evidence="6" id="KW-1185">Reference proteome</keyword>
<evidence type="ECO:0000256" key="1">
    <source>
        <dbReference type="ARBA" id="ARBA00010835"/>
    </source>
</evidence>
<comment type="similarity">
    <text evidence="1">Belongs to the prokaryotic/mitochondrial release factor family.</text>
</comment>
<evidence type="ECO:0000313" key="6">
    <source>
        <dbReference type="Proteomes" id="UP000053890"/>
    </source>
</evidence>
<dbReference type="FunFam" id="3.30.160.20:FF:000004">
    <property type="entry name" value="Peptide chain release factor 1"/>
    <property type="match status" value="1"/>
</dbReference>
<protein>
    <recommendedName>
        <fullName evidence="4">Prokaryotic-type class I peptide chain release factors domain-containing protein</fullName>
    </recommendedName>
</protein>
<proteinExistence type="inferred from homology"/>
<keyword evidence="3" id="KW-0648">Protein biosynthesis</keyword>
<dbReference type="EMBL" id="KQ474086">
    <property type="protein sequence ID" value="KPV72556.1"/>
    <property type="molecule type" value="Genomic_DNA"/>
</dbReference>
<evidence type="ECO:0000256" key="3">
    <source>
        <dbReference type="ARBA" id="ARBA00022917"/>
    </source>
</evidence>
<evidence type="ECO:0000313" key="5">
    <source>
        <dbReference type="EMBL" id="KPV72556.1"/>
    </source>
</evidence>
<dbReference type="Gene3D" id="3.30.70.1660">
    <property type="match status" value="1"/>
</dbReference>
<dbReference type="Pfam" id="PF00472">
    <property type="entry name" value="RF-1"/>
    <property type="match status" value="1"/>
</dbReference>
<dbReference type="GO" id="GO:0032543">
    <property type="term" value="P:mitochondrial translation"/>
    <property type="evidence" value="ECO:0007669"/>
    <property type="project" value="UniProtKB-ARBA"/>
</dbReference>
<gene>
    <name evidence="5" type="ORF">RHOBADRAFT_17959</name>
</gene>
<dbReference type="Gene3D" id="3.30.160.20">
    <property type="match status" value="1"/>
</dbReference>
<dbReference type="PROSITE" id="PS00745">
    <property type="entry name" value="RF_PROK_I"/>
    <property type="match status" value="1"/>
</dbReference>
<dbReference type="InterPro" id="IPR000352">
    <property type="entry name" value="Pep_chain_release_fac_I"/>
</dbReference>
<dbReference type="GO" id="GO:0003747">
    <property type="term" value="F:translation release factor activity"/>
    <property type="evidence" value="ECO:0007669"/>
    <property type="project" value="InterPro"/>
</dbReference>
<dbReference type="PANTHER" id="PTHR43804:SF7">
    <property type="entry name" value="LD18447P"/>
    <property type="match status" value="1"/>
</dbReference>